<dbReference type="InterPro" id="IPR001851">
    <property type="entry name" value="ABC_transp_permease"/>
</dbReference>
<dbReference type="EMBL" id="JBBKZU010000010">
    <property type="protein sequence ID" value="MEJ8813691.1"/>
    <property type="molecule type" value="Genomic_DNA"/>
</dbReference>
<evidence type="ECO:0000313" key="8">
    <source>
        <dbReference type="EMBL" id="MEJ8813691.1"/>
    </source>
</evidence>
<comment type="subcellular location">
    <subcellularLocation>
        <location evidence="1">Cell membrane</location>
        <topology evidence="1">Multi-pass membrane protein</topology>
    </subcellularLocation>
</comment>
<feature type="transmembrane region" description="Helical" evidence="7">
    <location>
        <begin position="303"/>
        <end position="325"/>
    </location>
</feature>
<evidence type="ECO:0000256" key="1">
    <source>
        <dbReference type="ARBA" id="ARBA00004651"/>
    </source>
</evidence>
<evidence type="ECO:0000256" key="4">
    <source>
        <dbReference type="ARBA" id="ARBA00022989"/>
    </source>
</evidence>
<dbReference type="Pfam" id="PF02653">
    <property type="entry name" value="BPD_transp_2"/>
    <property type="match status" value="1"/>
</dbReference>
<feature type="transmembrane region" description="Helical" evidence="7">
    <location>
        <begin position="82"/>
        <end position="100"/>
    </location>
</feature>
<proteinExistence type="predicted"/>
<reference evidence="8 9" key="1">
    <citation type="submission" date="2024-03" db="EMBL/GenBank/DDBJ databases">
        <title>Novel species of the genus Variovorax.</title>
        <authorList>
            <person name="Liu Q."/>
            <person name="Xin Y.-H."/>
        </authorList>
    </citation>
    <scope>NUCLEOTIDE SEQUENCE [LARGE SCALE GENOMIC DNA]</scope>
    <source>
        <strain evidence="8 9">KACC 18899</strain>
    </source>
</reference>
<evidence type="ECO:0000256" key="3">
    <source>
        <dbReference type="ARBA" id="ARBA00022692"/>
    </source>
</evidence>
<comment type="caution">
    <text evidence="8">The sequence shown here is derived from an EMBL/GenBank/DDBJ whole genome shotgun (WGS) entry which is preliminary data.</text>
</comment>
<feature type="transmembrane region" description="Helical" evidence="7">
    <location>
        <begin position="337"/>
        <end position="361"/>
    </location>
</feature>
<name>A0ABU8VK61_9BURK</name>
<protein>
    <submittedName>
        <fullName evidence="8">Urea ABC transporter permease subunit UrtC</fullName>
    </submittedName>
</protein>
<dbReference type="CDD" id="cd06581">
    <property type="entry name" value="TM_PBP1_LivM_like"/>
    <property type="match status" value="1"/>
</dbReference>
<keyword evidence="2" id="KW-1003">Cell membrane</keyword>
<feature type="transmembrane region" description="Helical" evidence="7">
    <location>
        <begin position="264"/>
        <end position="282"/>
    </location>
</feature>
<feature type="transmembrane region" description="Helical" evidence="7">
    <location>
        <begin position="164"/>
        <end position="183"/>
    </location>
</feature>
<dbReference type="RefSeq" id="WP_340358935.1">
    <property type="nucleotide sequence ID" value="NZ_JBBKZU010000010.1"/>
</dbReference>
<feature type="transmembrane region" description="Helical" evidence="7">
    <location>
        <begin position="20"/>
        <end position="41"/>
    </location>
</feature>
<evidence type="ECO:0000256" key="7">
    <source>
        <dbReference type="SAM" id="Phobius"/>
    </source>
</evidence>
<dbReference type="NCBIfam" id="TIGR03408">
    <property type="entry name" value="urea_trans_UrtC"/>
    <property type="match status" value="1"/>
</dbReference>
<feature type="transmembrane region" description="Helical" evidence="7">
    <location>
        <begin position="135"/>
        <end position="158"/>
    </location>
</feature>
<feature type="transmembrane region" description="Helical" evidence="7">
    <location>
        <begin position="214"/>
        <end position="234"/>
    </location>
</feature>
<evidence type="ECO:0000256" key="2">
    <source>
        <dbReference type="ARBA" id="ARBA00022475"/>
    </source>
</evidence>
<keyword evidence="4 7" id="KW-1133">Transmembrane helix</keyword>
<organism evidence="8 9">
    <name type="scientific">Variovorax ureilyticus</name>
    <dbReference type="NCBI Taxonomy" id="1836198"/>
    <lineage>
        <taxon>Bacteria</taxon>
        <taxon>Pseudomonadati</taxon>
        <taxon>Pseudomonadota</taxon>
        <taxon>Betaproteobacteria</taxon>
        <taxon>Burkholderiales</taxon>
        <taxon>Comamonadaceae</taxon>
        <taxon>Variovorax</taxon>
    </lineage>
</organism>
<evidence type="ECO:0000313" key="9">
    <source>
        <dbReference type="Proteomes" id="UP001365846"/>
    </source>
</evidence>
<keyword evidence="9" id="KW-1185">Reference proteome</keyword>
<gene>
    <name evidence="8" type="primary">urtC</name>
    <name evidence="8" type="ORF">WKW77_21570</name>
</gene>
<feature type="compositionally biased region" description="Low complexity" evidence="6">
    <location>
        <begin position="387"/>
        <end position="396"/>
    </location>
</feature>
<dbReference type="InterPro" id="IPR017778">
    <property type="entry name" value="ABC_transptr_urea_perm_UrtC"/>
</dbReference>
<dbReference type="Proteomes" id="UP001365846">
    <property type="component" value="Unassembled WGS sequence"/>
</dbReference>
<dbReference type="PANTHER" id="PTHR30482:SF4">
    <property type="entry name" value="SLR1201 PROTEIN"/>
    <property type="match status" value="1"/>
</dbReference>
<evidence type="ECO:0000256" key="6">
    <source>
        <dbReference type="SAM" id="MobiDB-lite"/>
    </source>
</evidence>
<feature type="region of interest" description="Disordered" evidence="6">
    <location>
        <begin position="373"/>
        <end position="413"/>
    </location>
</feature>
<evidence type="ECO:0000256" key="5">
    <source>
        <dbReference type="ARBA" id="ARBA00023136"/>
    </source>
</evidence>
<sequence length="413" mass="44897">MSSSKVVLPSKGPLLSGKGWTAFFVALIVVCALAPVLNMVVPAGSVLHMSDYAVALVGKIMCYAICALAMDLIWGYTGILSLGHGLFFALGGYMMGMYLMRQIGRDGNYKSDLPDFMVFLDWKTLPWHWAVSDSFVATLILIVAVPGLIAFVFGFFAFRSRIKGVYFSIITQAMTFAAMLLFFRNETGFGGNNGFTDFKRILGIPIQTQEMRMVLFALTGLTLFGFFLFSKWLIGSKFGRVLQAIRDAESRVMFSGYNPLGYKLTIWVISAVMCGVAGALYVPQVGIINPSEMSPANSIEIAIWAAVGGRATLIGPILGAFIVNGAKSWLTVAYPEYWLYFLGALFIAVTLFLPDGIVGLVRKWASKEKKVAPVEAEPGEARREAQRAVAAEQGVEPPSLTPPLAVEPKGARA</sequence>
<keyword evidence="3 7" id="KW-0812">Transmembrane</keyword>
<keyword evidence="5 7" id="KW-0472">Membrane</keyword>
<feature type="transmembrane region" description="Helical" evidence="7">
    <location>
        <begin position="53"/>
        <end position="76"/>
    </location>
</feature>
<dbReference type="PANTHER" id="PTHR30482">
    <property type="entry name" value="HIGH-AFFINITY BRANCHED-CHAIN AMINO ACID TRANSPORT SYSTEM PERMEASE"/>
    <property type="match status" value="1"/>
</dbReference>
<dbReference type="InterPro" id="IPR043428">
    <property type="entry name" value="LivM-like"/>
</dbReference>
<accession>A0ABU8VK61</accession>